<keyword evidence="4" id="KW-1185">Reference proteome</keyword>
<evidence type="ECO:0000313" key="4">
    <source>
        <dbReference type="Proteomes" id="UP000186176"/>
    </source>
</evidence>
<evidence type="ECO:0000313" key="3">
    <source>
        <dbReference type="EMBL" id="OII75283.1"/>
    </source>
</evidence>
<dbReference type="Proteomes" id="UP000186176">
    <property type="component" value="Unassembled WGS sequence"/>
</dbReference>
<name>A0A1J4MPA9_9CRYT</name>
<organism evidence="3 4">
    <name type="scientific">Cryptosporidium ubiquitum</name>
    <dbReference type="NCBI Taxonomy" id="857276"/>
    <lineage>
        <taxon>Eukaryota</taxon>
        <taxon>Sar</taxon>
        <taxon>Alveolata</taxon>
        <taxon>Apicomplexa</taxon>
        <taxon>Conoidasida</taxon>
        <taxon>Coccidia</taxon>
        <taxon>Eucoccidiorida</taxon>
        <taxon>Eimeriorina</taxon>
        <taxon>Cryptosporidiidae</taxon>
        <taxon>Cryptosporidium</taxon>
    </lineage>
</organism>
<feature type="region of interest" description="Disordered" evidence="1">
    <location>
        <begin position="135"/>
        <end position="187"/>
    </location>
</feature>
<protein>
    <submittedName>
        <fullName evidence="3">Uncharacterized protein</fullName>
    </submittedName>
</protein>
<feature type="signal peptide" evidence="2">
    <location>
        <begin position="1"/>
        <end position="23"/>
    </location>
</feature>
<feature type="compositionally biased region" description="Polar residues" evidence="1">
    <location>
        <begin position="214"/>
        <end position="230"/>
    </location>
</feature>
<feature type="chain" id="PRO_5012837088" evidence="2">
    <location>
        <begin position="24"/>
        <end position="313"/>
    </location>
</feature>
<keyword evidence="2" id="KW-0732">Signal</keyword>
<feature type="region of interest" description="Disordered" evidence="1">
    <location>
        <begin position="57"/>
        <end position="108"/>
    </location>
</feature>
<feature type="compositionally biased region" description="Basic and acidic residues" evidence="1">
    <location>
        <begin position="147"/>
        <end position="156"/>
    </location>
</feature>
<feature type="region of interest" description="Disordered" evidence="1">
    <location>
        <begin position="214"/>
        <end position="313"/>
    </location>
</feature>
<evidence type="ECO:0000256" key="1">
    <source>
        <dbReference type="SAM" id="MobiDB-lite"/>
    </source>
</evidence>
<evidence type="ECO:0000256" key="2">
    <source>
        <dbReference type="SAM" id="SignalP"/>
    </source>
</evidence>
<dbReference type="VEuPathDB" id="CryptoDB:cubi_03762"/>
<proteinExistence type="predicted"/>
<feature type="compositionally biased region" description="Low complexity" evidence="1">
    <location>
        <begin position="81"/>
        <end position="91"/>
    </location>
</feature>
<dbReference type="AlphaFoldDB" id="A0A1J4MPA9"/>
<feature type="compositionally biased region" description="Acidic residues" evidence="1">
    <location>
        <begin position="157"/>
        <end position="177"/>
    </location>
</feature>
<accession>A0A1J4MPA9</accession>
<dbReference type="GeneID" id="39980555"/>
<gene>
    <name evidence="3" type="ORF">cubi_03762</name>
</gene>
<comment type="caution">
    <text evidence="3">The sequence shown here is derived from an EMBL/GenBank/DDBJ whole genome shotgun (WGS) entry which is preliminary data.</text>
</comment>
<reference evidence="3 4" key="1">
    <citation type="submission" date="2016-10" db="EMBL/GenBank/DDBJ databases">
        <title>Reductive evolution of mitochondrial metabolism and differential evolution of invasion-related proteins in Cryptosporidium.</title>
        <authorList>
            <person name="Liu S."/>
            <person name="Roellig D.M."/>
            <person name="Guo Y."/>
            <person name="Li N."/>
            <person name="Frace M.A."/>
            <person name="Tang K."/>
            <person name="Zhang L."/>
            <person name="Feng Y."/>
            <person name="Xiao L."/>
        </authorList>
    </citation>
    <scope>NUCLEOTIDE SEQUENCE [LARGE SCALE GENOMIC DNA]</scope>
    <source>
        <strain evidence="3">39726</strain>
    </source>
</reference>
<feature type="compositionally biased region" description="Basic residues" evidence="1">
    <location>
        <begin position="258"/>
        <end position="288"/>
    </location>
</feature>
<sequence length="313" mass="35145">MCEIQFLFILFISINVFLQLVLLEGNNHLNQSFEFSIIRLRSSTGCGFKSLLCLGSSRNRKSGSSSSRNDEVEGKSRNGRSPPSSSLQSPSQSPPSSPFQSQSAFGSYASFPPEDPNSIYVNMLRTQPPFPLFPFTKTDSGCKSNKKSSDSEHNDEVDGDSEVDSVSEDDGDSEDSSGSDNDYQDMSSLGAAYVQRPLSVYDNVPETRGLQSTNSLYENVPGENSVTNHGNHAEPQGKPPLPPNWRERALAASQKKNQACHRSHHNSHRRRHHRRHRHHHHHHHHHHGPRQEDKYDSPPPKPFLPSGFRLNRY</sequence>
<dbReference type="RefSeq" id="XP_028876295.1">
    <property type="nucleotide sequence ID" value="XM_029020776.1"/>
</dbReference>
<dbReference type="OrthoDB" id="10267061at2759"/>
<dbReference type="EMBL" id="LRBP01000003">
    <property type="protein sequence ID" value="OII75283.1"/>
    <property type="molecule type" value="Genomic_DNA"/>
</dbReference>